<dbReference type="HAMAP" id="MF_01087">
    <property type="entry name" value="UPF0285"/>
    <property type="match status" value="1"/>
</dbReference>
<gene>
    <name evidence="2" type="ORF">MsAc7_16510</name>
</gene>
<evidence type="ECO:0000313" key="3">
    <source>
        <dbReference type="Proteomes" id="UP001303587"/>
    </source>
</evidence>
<protein>
    <recommendedName>
        <fullName evidence="1">UPF0285 protein MsAc7_16510</fullName>
    </recommendedName>
</protein>
<reference evidence="2 3" key="1">
    <citation type="submission" date="2023-07" db="EMBL/GenBank/DDBJ databases">
        <title>Closed genoem sequence of Methanosarcinaceae archaeon Ac7.</title>
        <authorList>
            <person name="Poehlein A."/>
            <person name="Protasov E."/>
            <person name="Platt K."/>
            <person name="Reeh H."/>
            <person name="Daniel R."/>
            <person name="Brune A."/>
        </authorList>
    </citation>
    <scope>NUCLEOTIDE SEQUENCE [LARGE SCALE GENOMIC DNA]</scope>
    <source>
        <strain evidence="2 3">Ac7</strain>
    </source>
</reference>
<proteinExistence type="inferred from homology"/>
<dbReference type="InterPro" id="IPR016735">
    <property type="entry name" value="Methan_mark_12"/>
</dbReference>
<comment type="similarity">
    <text evidence="1">Belongs to the UPF0285 family.</text>
</comment>
<dbReference type="GeneID" id="89230746"/>
<sequence length="304" mass="32461">MAFLGFDHGTSAIRFALIQDREIGTLLFEIPRETAGAMEKPDLQAMIEKNLGTRLAEIEMACVTYSMGDGISEIMPIENVQNRGVVSVLGAGEKTGAGTKVFDIIKESGCPAVVLPGLHQKSPTDLRMAFFSHQASPEKIGIAYHAYRSGYKNFILSDIGSNTVTMAVTVPKILGAIDACIFAPGTRHGPIDVAAIRKIDDGKTSANDAFSTAGAGNKTDVIALFAAMEISALDVLMKEYNVSDYDILISGTGAENKEIFKSVTNLLRRPAESLGKWAAAIGCAEIAEDISKGQRSIFGINVRI</sequence>
<name>A0AA96V3T5_9EURY</name>
<evidence type="ECO:0000313" key="2">
    <source>
        <dbReference type="EMBL" id="WNY26079.1"/>
    </source>
</evidence>
<dbReference type="RefSeq" id="WP_338102413.1">
    <property type="nucleotide sequence ID" value="NZ_CP131060.1"/>
</dbReference>
<accession>A0AA96V3T5</accession>
<dbReference type="Proteomes" id="UP001303587">
    <property type="component" value="Chromosome"/>
</dbReference>
<evidence type="ECO:0000256" key="1">
    <source>
        <dbReference type="HAMAP-Rule" id="MF_01087"/>
    </source>
</evidence>
<dbReference type="NCBIfam" id="TIGR03281">
    <property type="entry name" value="methan_mark_12"/>
    <property type="match status" value="1"/>
</dbReference>
<keyword evidence="3" id="KW-1185">Reference proteome</keyword>
<dbReference type="AlphaFoldDB" id="A0AA96V3T5"/>
<organism evidence="2 3">
    <name type="scientific">Methanolapillus millepedarum</name>
    <dbReference type="NCBI Taxonomy" id="3028296"/>
    <lineage>
        <taxon>Archaea</taxon>
        <taxon>Methanobacteriati</taxon>
        <taxon>Methanobacteriota</taxon>
        <taxon>Stenosarchaea group</taxon>
        <taxon>Methanomicrobia</taxon>
        <taxon>Methanosarcinales</taxon>
        <taxon>Methanosarcinaceae</taxon>
        <taxon>Methanolapillus</taxon>
    </lineage>
</organism>
<dbReference type="EMBL" id="CP131060">
    <property type="protein sequence ID" value="WNY26079.1"/>
    <property type="molecule type" value="Genomic_DNA"/>
</dbReference>